<feature type="transmembrane region" description="Helical" evidence="9">
    <location>
        <begin position="590"/>
        <end position="609"/>
    </location>
</feature>
<evidence type="ECO:0000256" key="5">
    <source>
        <dbReference type="ARBA" id="ARBA00022847"/>
    </source>
</evidence>
<evidence type="ECO:0000256" key="2">
    <source>
        <dbReference type="ARBA" id="ARBA00022448"/>
    </source>
</evidence>
<feature type="transmembrane region" description="Helical" evidence="9">
    <location>
        <begin position="931"/>
        <end position="953"/>
    </location>
</feature>
<dbReference type="InterPro" id="IPR001810">
    <property type="entry name" value="F-box_dom"/>
</dbReference>
<evidence type="ECO:0000256" key="7">
    <source>
        <dbReference type="ARBA" id="ARBA00023136"/>
    </source>
</evidence>
<dbReference type="CDD" id="cd22157">
    <property type="entry name" value="F-box_AtFBW1-like"/>
    <property type="match status" value="1"/>
</dbReference>
<dbReference type="SMART" id="SM00256">
    <property type="entry name" value="FBOX"/>
    <property type="match status" value="1"/>
</dbReference>
<feature type="transmembrane region" description="Helical" evidence="9">
    <location>
        <begin position="870"/>
        <end position="890"/>
    </location>
</feature>
<dbReference type="InterPro" id="IPR006527">
    <property type="entry name" value="F-box-assoc_dom_typ1"/>
</dbReference>
<feature type="transmembrane region" description="Helical" evidence="9">
    <location>
        <begin position="776"/>
        <end position="796"/>
    </location>
</feature>
<sequence>MTTISDLPEDVVEEILPRVPLTSLSAVRSICKTWNTLSKNRVLCKAAVKKQFLGFIMMDYRVCSMKFHLRNDEGGDLVDDLSIKQVGILDQIEISEVLHCDGLLLFVTKDNSSLVVWNPYLGQTRLIQPSNNFHCSDRYAIGYDNNRNLKILRNFSDYGSSGSNKRGVSFKGNTYILAQGKIRVDSRWKIEAILLSFDFTTERFGPRLQLPFGFYYPQDLFSLSCVREEQLVVLHQSWMVSGELEIWITNKIDPGVVSWTKFLRSISCCRISIQAGSFFINEENQVAVVFDLDEYKGSETCRNQTAYIIGQDEYFKSVNIGEAPNLGRPEKYAPHIYWSNKRGVSFKGNTYILAQGKIRVDSRWKIEAILLSFDFTTERFGPRLQLPFGFYYPQDLFSLSCVREEQLVVLHQSWMVSGELEIWITNKIDPGVVSWTKFLRSISCCRISIQAGSFFINEENQVAVVFDLDEYKGSETCRNQTAYIIGQDEYFKSVNIGEAPNLGRPEKYAPHIYCRPLVCSSYVPSLVKTKQNTKMAISEASKSSHELPVTTAESSGKKATAKKLTLIPLVFLIYFEVAGGPFGEEPAVQAAGPLLAILGFLIFPFIWSIPEALITAELSTAFPGNGGFVIWAHRAFGSFVGSMMGSLKFLSGVINVASFPVLCVTYLDKLFPVLESGWPRNVCIFASTVVLSFLNYTGLAIVGYAAVVLGLVSLSPFLVMSAMAIPKIKPHRWGSLGTKKKDWNLYFNTLFWNLNFWDNVSTLAGEVDEPQKTFPLALLIAVIFTCVAYLIPLFAVTGAVSVDQSRWENGFHAEAAEMIAGKWLKIWIEIGAVLSSIGLFEAQLSSSAYQLEGMAELGFLPKFFGVRSKWFNTPWVGILISALMSLGLSYMNFTDIISSANFLYTLGMFLEFASFIWLRRKLPQLKRPYRVPLKIPGLVVMCLIPSAFLVLILVFATKIVYLICGVMTIGAIGWYFLINYFRKTKIFEFNEVIDDLDNNVNGEHPKVDDHNS</sequence>
<feature type="transmembrane region" description="Helical" evidence="9">
    <location>
        <begin position="679"/>
        <end position="696"/>
    </location>
</feature>
<name>A0A8T2ERB6_9BRAS</name>
<keyword evidence="12" id="KW-1185">Reference proteome</keyword>
<feature type="transmembrane region" description="Helical" evidence="9">
    <location>
        <begin position="702"/>
        <end position="725"/>
    </location>
</feature>
<feature type="domain" description="F-box" evidence="10">
    <location>
        <begin position="1"/>
        <end position="51"/>
    </location>
</feature>
<comment type="caution">
    <text evidence="11">The sequence shown here is derived from an EMBL/GenBank/DDBJ whole genome shotgun (WGS) entry which is preliminary data.</text>
</comment>
<proteinExistence type="inferred from homology"/>
<dbReference type="NCBIfam" id="TIGR01640">
    <property type="entry name" value="F_box_assoc_1"/>
    <property type="match status" value="3"/>
</dbReference>
<dbReference type="EMBL" id="JAEFBK010000003">
    <property type="protein sequence ID" value="KAG7625104.1"/>
    <property type="molecule type" value="Genomic_DNA"/>
</dbReference>
<comment type="similarity">
    <text evidence="8">Belongs to the amino acid-polyamine-organocation (APC) superfamily. Polyamine:cation symporter (PHS) (TC 2.A.3.12) family.</text>
</comment>
<dbReference type="GO" id="GO:0005886">
    <property type="term" value="C:plasma membrane"/>
    <property type="evidence" value="ECO:0007669"/>
    <property type="project" value="UniProtKB-SubCell"/>
</dbReference>
<dbReference type="GO" id="GO:0015203">
    <property type="term" value="F:polyamine transmembrane transporter activity"/>
    <property type="evidence" value="ECO:0007669"/>
    <property type="project" value="UniProtKB-ARBA"/>
</dbReference>
<protein>
    <submittedName>
        <fullName evidence="11">F-box associated domain type 1</fullName>
    </submittedName>
</protein>
<evidence type="ECO:0000256" key="6">
    <source>
        <dbReference type="ARBA" id="ARBA00022989"/>
    </source>
</evidence>
<feature type="transmembrane region" description="Helical" evidence="9">
    <location>
        <begin position="564"/>
        <end position="583"/>
    </location>
</feature>
<feature type="transmembrane region" description="Helical" evidence="9">
    <location>
        <begin position="959"/>
        <end position="978"/>
    </location>
</feature>
<keyword evidence="6 9" id="KW-1133">Transmembrane helix</keyword>
<dbReference type="Pfam" id="PF00646">
    <property type="entry name" value="F-box"/>
    <property type="match status" value="1"/>
</dbReference>
<dbReference type="Pfam" id="PF07734">
    <property type="entry name" value="FBA_1"/>
    <property type="match status" value="3"/>
</dbReference>
<keyword evidence="4 9" id="KW-0812">Transmembrane</keyword>
<feature type="transmembrane region" description="Helical" evidence="9">
    <location>
        <begin position="649"/>
        <end position="667"/>
    </location>
</feature>
<dbReference type="InterPro" id="IPR017451">
    <property type="entry name" value="F-box-assoc_interact_dom"/>
</dbReference>
<dbReference type="PROSITE" id="PS50181">
    <property type="entry name" value="FBOX"/>
    <property type="match status" value="1"/>
</dbReference>
<organism evidence="11 12">
    <name type="scientific">Arabidopsis thaliana x Arabidopsis arenosa</name>
    <dbReference type="NCBI Taxonomy" id="1240361"/>
    <lineage>
        <taxon>Eukaryota</taxon>
        <taxon>Viridiplantae</taxon>
        <taxon>Streptophyta</taxon>
        <taxon>Embryophyta</taxon>
        <taxon>Tracheophyta</taxon>
        <taxon>Spermatophyta</taxon>
        <taxon>Magnoliopsida</taxon>
        <taxon>eudicotyledons</taxon>
        <taxon>Gunneridae</taxon>
        <taxon>Pentapetalae</taxon>
        <taxon>rosids</taxon>
        <taxon>malvids</taxon>
        <taxon>Brassicales</taxon>
        <taxon>Brassicaceae</taxon>
        <taxon>Camelineae</taxon>
        <taxon>Arabidopsis</taxon>
    </lineage>
</organism>
<evidence type="ECO:0000313" key="12">
    <source>
        <dbReference type="Proteomes" id="UP000694240"/>
    </source>
</evidence>
<evidence type="ECO:0000256" key="8">
    <source>
        <dbReference type="ARBA" id="ARBA00024041"/>
    </source>
</evidence>
<keyword evidence="7 9" id="KW-0472">Membrane</keyword>
<dbReference type="Pfam" id="PF13520">
    <property type="entry name" value="AA_permease_2"/>
    <property type="match status" value="1"/>
</dbReference>
<evidence type="ECO:0000256" key="4">
    <source>
        <dbReference type="ARBA" id="ARBA00022692"/>
    </source>
</evidence>
<evidence type="ECO:0000256" key="9">
    <source>
        <dbReference type="SAM" id="Phobius"/>
    </source>
</evidence>
<dbReference type="GO" id="GO:0015293">
    <property type="term" value="F:symporter activity"/>
    <property type="evidence" value="ECO:0007669"/>
    <property type="project" value="UniProtKB-KW"/>
</dbReference>
<comment type="subcellular location">
    <subcellularLocation>
        <location evidence="1">Cell membrane</location>
        <topology evidence="1">Multi-pass membrane protein</topology>
    </subcellularLocation>
</comment>
<dbReference type="Proteomes" id="UP000694240">
    <property type="component" value="Chromosome 3"/>
</dbReference>
<evidence type="ECO:0000256" key="1">
    <source>
        <dbReference type="ARBA" id="ARBA00004651"/>
    </source>
</evidence>
<keyword evidence="5" id="KW-0769">Symport</keyword>
<feature type="transmembrane region" description="Helical" evidence="9">
    <location>
        <begin position="902"/>
        <end position="919"/>
    </location>
</feature>
<dbReference type="FunFam" id="1.20.1740.10:FF:000041">
    <property type="entry name" value="Amino acid permease, putative"/>
    <property type="match status" value="1"/>
</dbReference>
<dbReference type="PANTHER" id="PTHR45826">
    <property type="entry name" value="POLYAMINE TRANSPORTER PUT1"/>
    <property type="match status" value="1"/>
</dbReference>
<dbReference type="InterPro" id="IPR002293">
    <property type="entry name" value="AA/rel_permease1"/>
</dbReference>
<evidence type="ECO:0000256" key="3">
    <source>
        <dbReference type="ARBA" id="ARBA00022475"/>
    </source>
</evidence>
<reference evidence="11 12" key="1">
    <citation type="submission" date="2020-12" db="EMBL/GenBank/DDBJ databases">
        <title>Concerted genomic and epigenomic changes stabilize Arabidopsis allopolyploids.</title>
        <authorList>
            <person name="Chen Z."/>
        </authorList>
    </citation>
    <scope>NUCLEOTIDE SEQUENCE [LARGE SCALE GENOMIC DNA]</scope>
    <source>
        <strain evidence="11">Allo738</strain>
        <tissue evidence="11">Leaf</tissue>
    </source>
</reference>
<evidence type="ECO:0000259" key="10">
    <source>
        <dbReference type="PROSITE" id="PS50181"/>
    </source>
</evidence>
<keyword evidence="3" id="KW-1003">Cell membrane</keyword>
<gene>
    <name evidence="11" type="ORF">ISN45_At03g013660</name>
</gene>
<dbReference type="AlphaFoldDB" id="A0A8T2ERB6"/>
<evidence type="ECO:0000313" key="11">
    <source>
        <dbReference type="EMBL" id="KAG7625104.1"/>
    </source>
</evidence>
<keyword evidence="2" id="KW-0813">Transport</keyword>
<accession>A0A8T2ERB6</accession>
<dbReference type="InterPro" id="IPR044566">
    <property type="entry name" value="RMV1-like"/>
</dbReference>
<dbReference type="PANTHER" id="PTHR45826:SF8">
    <property type="entry name" value="CATIONIC AMINO ACID TRANSPORTER"/>
    <property type="match status" value="1"/>
</dbReference>